<dbReference type="STRING" id="1797298.A2988_00830"/>
<evidence type="ECO:0008006" key="3">
    <source>
        <dbReference type="Google" id="ProtNLM"/>
    </source>
</evidence>
<dbReference type="SUPFAM" id="SSF50494">
    <property type="entry name" value="Trypsin-like serine proteases"/>
    <property type="match status" value="1"/>
</dbReference>
<dbReference type="InterPro" id="IPR009003">
    <property type="entry name" value="Peptidase_S1_PA"/>
</dbReference>
<dbReference type="Gene3D" id="2.40.10.120">
    <property type="match status" value="1"/>
</dbReference>
<evidence type="ECO:0000313" key="1">
    <source>
        <dbReference type="EMBL" id="OGD34013.1"/>
    </source>
</evidence>
<dbReference type="AlphaFoldDB" id="A0A1F5BTS2"/>
<organism evidence="1 2">
    <name type="scientific">Candidatus Azambacteria bacterium RIFCSPLOWO2_01_FULL_46_25</name>
    <dbReference type="NCBI Taxonomy" id="1797298"/>
    <lineage>
        <taxon>Bacteria</taxon>
        <taxon>Candidatus Azamiibacteriota</taxon>
    </lineage>
</organism>
<name>A0A1F5BTS2_9BACT</name>
<evidence type="ECO:0000313" key="2">
    <source>
        <dbReference type="Proteomes" id="UP000176650"/>
    </source>
</evidence>
<accession>A0A1F5BTS2</accession>
<dbReference type="Pfam" id="PF13365">
    <property type="entry name" value="Trypsin_2"/>
    <property type="match status" value="1"/>
</dbReference>
<sequence length="242" mass="25671">MIKKLLFFFLIVFSGGLGGVVLPNLLSPVVSRIPFLQRFNLSGSGDQTVIVQKTEHVVVEQFEVAQRAYVRNIPSFVSVRSSRGNAVVSSGFGFIVGSDGSVLTRREWVNAPGSAVSVVRGSDAFSAEVIKKSDENGLALLKIKASNLPVVSFARAQPGMGMPVFILGTKQGVSGPVHFMNKGIVKSVDGVLIETNIKEDPALATGIPLLDFNGDVVGITSVNSSGYVFAISAEAITNFLRN</sequence>
<dbReference type="EMBL" id="MEYS01000002">
    <property type="protein sequence ID" value="OGD34013.1"/>
    <property type="molecule type" value="Genomic_DNA"/>
</dbReference>
<proteinExistence type="predicted"/>
<reference evidence="1 2" key="1">
    <citation type="journal article" date="2016" name="Nat. Commun.">
        <title>Thousands of microbial genomes shed light on interconnected biogeochemical processes in an aquifer system.</title>
        <authorList>
            <person name="Anantharaman K."/>
            <person name="Brown C.T."/>
            <person name="Hug L.A."/>
            <person name="Sharon I."/>
            <person name="Castelle C.J."/>
            <person name="Probst A.J."/>
            <person name="Thomas B.C."/>
            <person name="Singh A."/>
            <person name="Wilkins M.J."/>
            <person name="Karaoz U."/>
            <person name="Brodie E.L."/>
            <person name="Williams K.H."/>
            <person name="Hubbard S.S."/>
            <person name="Banfield J.F."/>
        </authorList>
    </citation>
    <scope>NUCLEOTIDE SEQUENCE [LARGE SCALE GENOMIC DNA]</scope>
</reference>
<gene>
    <name evidence="1" type="ORF">A2988_00830</name>
</gene>
<dbReference type="PANTHER" id="PTHR43019">
    <property type="entry name" value="SERINE ENDOPROTEASE DEGS"/>
    <property type="match status" value="1"/>
</dbReference>
<protein>
    <recommendedName>
        <fullName evidence="3">Serine protease</fullName>
    </recommendedName>
</protein>
<dbReference type="PANTHER" id="PTHR43019:SF23">
    <property type="entry name" value="PROTEASE DO-LIKE 5, CHLOROPLASTIC"/>
    <property type="match status" value="1"/>
</dbReference>
<dbReference type="Proteomes" id="UP000176650">
    <property type="component" value="Unassembled WGS sequence"/>
</dbReference>
<comment type="caution">
    <text evidence="1">The sequence shown here is derived from an EMBL/GenBank/DDBJ whole genome shotgun (WGS) entry which is preliminary data.</text>
</comment>